<keyword evidence="1 2" id="KW-0597">Phosphoprotein</keyword>
<evidence type="ECO:0000256" key="2">
    <source>
        <dbReference type="PROSITE-ProRule" id="PRU00169"/>
    </source>
</evidence>
<dbReference type="InterPro" id="IPR001789">
    <property type="entry name" value="Sig_transdc_resp-reg_receiver"/>
</dbReference>
<dbReference type="PROSITE" id="PS50110">
    <property type="entry name" value="RESPONSE_REGULATORY"/>
    <property type="match status" value="1"/>
</dbReference>
<dbReference type="EMBL" id="LT670818">
    <property type="protein sequence ID" value="SHG98559.1"/>
    <property type="molecule type" value="Genomic_DNA"/>
</dbReference>
<evidence type="ECO:0000256" key="3">
    <source>
        <dbReference type="SAM" id="MobiDB-lite"/>
    </source>
</evidence>
<evidence type="ECO:0000259" key="5">
    <source>
        <dbReference type="PROSITE" id="PS51186"/>
    </source>
</evidence>
<feature type="domain" description="N-acetyltransferase" evidence="5">
    <location>
        <begin position="365"/>
        <end position="516"/>
    </location>
</feature>
<evidence type="ECO:0000259" key="4">
    <source>
        <dbReference type="PROSITE" id="PS50110"/>
    </source>
</evidence>
<dbReference type="InterPro" id="IPR016181">
    <property type="entry name" value="Acyl_CoA_acyltransferase"/>
</dbReference>
<feature type="modified residue" description="4-aspartylphosphate" evidence="2">
    <location>
        <position position="54"/>
    </location>
</feature>
<dbReference type="OrthoDB" id="9808976at2"/>
<dbReference type="InterPro" id="IPR050595">
    <property type="entry name" value="Bact_response_regulator"/>
</dbReference>
<dbReference type="Gene3D" id="3.40.50.2300">
    <property type="match status" value="1"/>
</dbReference>
<evidence type="ECO:0000313" key="6">
    <source>
        <dbReference type="EMBL" id="SHG98559.1"/>
    </source>
</evidence>
<gene>
    <name evidence="6" type="ORF">SAMN05444169_5117</name>
</gene>
<dbReference type="InterPro" id="IPR000182">
    <property type="entry name" value="GNAT_dom"/>
</dbReference>
<dbReference type="Gene3D" id="3.40.630.30">
    <property type="match status" value="1"/>
</dbReference>
<proteinExistence type="predicted"/>
<dbReference type="SMART" id="SM00448">
    <property type="entry name" value="REC"/>
    <property type="match status" value="1"/>
</dbReference>
<dbReference type="InterPro" id="IPR038740">
    <property type="entry name" value="BioF2-like_GNAT_dom"/>
</dbReference>
<dbReference type="GO" id="GO:0000160">
    <property type="term" value="P:phosphorelay signal transduction system"/>
    <property type="evidence" value="ECO:0007669"/>
    <property type="project" value="InterPro"/>
</dbReference>
<protein>
    <submittedName>
        <fullName evidence="6">Response regulator receiver domain-containing protein</fullName>
    </submittedName>
</protein>
<dbReference type="PANTHER" id="PTHR44591">
    <property type="entry name" value="STRESS RESPONSE REGULATOR PROTEIN 1"/>
    <property type="match status" value="1"/>
</dbReference>
<name>A0A1M5PAU4_9BRAD</name>
<dbReference type="SUPFAM" id="SSF52172">
    <property type="entry name" value="CheY-like"/>
    <property type="match status" value="1"/>
</dbReference>
<evidence type="ECO:0000256" key="1">
    <source>
        <dbReference type="ARBA" id="ARBA00022553"/>
    </source>
</evidence>
<dbReference type="PROSITE" id="PS51186">
    <property type="entry name" value="GNAT"/>
    <property type="match status" value="1"/>
</dbReference>
<dbReference type="PANTHER" id="PTHR44591:SF25">
    <property type="entry name" value="CHEMOTAXIS TWO-COMPONENT RESPONSE REGULATOR"/>
    <property type="match status" value="1"/>
</dbReference>
<dbReference type="Proteomes" id="UP000190675">
    <property type="component" value="Chromosome I"/>
</dbReference>
<reference evidence="6 7" key="1">
    <citation type="submission" date="2016-11" db="EMBL/GenBank/DDBJ databases">
        <authorList>
            <person name="Jaros S."/>
            <person name="Januszkiewicz K."/>
            <person name="Wedrychowicz H."/>
        </authorList>
    </citation>
    <scope>NUCLEOTIDE SEQUENCE [LARGE SCALE GENOMIC DNA]</scope>
    <source>
        <strain evidence="6 7">GAS242</strain>
    </source>
</reference>
<dbReference type="SUPFAM" id="SSF55729">
    <property type="entry name" value="Acyl-CoA N-acyltransferases (Nat)"/>
    <property type="match status" value="1"/>
</dbReference>
<dbReference type="Pfam" id="PF13480">
    <property type="entry name" value="Acetyltransf_6"/>
    <property type="match status" value="1"/>
</dbReference>
<dbReference type="GO" id="GO:0016747">
    <property type="term" value="F:acyltransferase activity, transferring groups other than amino-acyl groups"/>
    <property type="evidence" value="ECO:0007669"/>
    <property type="project" value="InterPro"/>
</dbReference>
<sequence>MPSPVVSIIDDDSSVREGTMDLLNSAGFVAEAFKDADEFLKFGRVDDAFCVVADVRMPGMSGLELHDHLLRVGKSIPTIVITAFPRDSDRTRALESGVSGYLSKPFSDKDLLSCVRLALSSRRDSRDAPQTLAPSTNATLHPSGVGRGYLEPSNPIDAARTPYEAPLRIEELKGPGALDKITPEWESLDAQVSPRTPFTSPLWAKLWWQHLRQVRSMVRQEFFAQIVRDQAGRLVAIVPMVITHRPGYGPLRMRLVQLFGGGDGSITEHRCIVCREHDEQEVIQALTSYLYDRKDKWDVFVWTGLRQSKIAADRPGNLLHVFKDMPYYLVPLPDSWEKFRSGLSTNMKEAIRKCYKNLARDGHAFTFRAVERPEDMLASLDRLLALHSERAQFKYATRHRDLFAKASHRAFIVELAQLMAGRDQVRIFELEVDGNVVASRMAFLLGDELYLYYSGYDLAWRKHSIMTTLMCECFKWAIERGVKVVNLSKGKDPSKLRWRGREVMFHDALLMSPTRRGRLISRAYNLLSRRPDLFVRVTELLTVVGALVDLWRLEAIAI</sequence>
<accession>A0A1M5PAU4</accession>
<feature type="domain" description="Response regulatory" evidence="4">
    <location>
        <begin position="5"/>
        <end position="119"/>
    </location>
</feature>
<feature type="region of interest" description="Disordered" evidence="3">
    <location>
        <begin position="125"/>
        <end position="155"/>
    </location>
</feature>
<dbReference type="Pfam" id="PF00072">
    <property type="entry name" value="Response_reg"/>
    <property type="match status" value="1"/>
</dbReference>
<dbReference type="AlphaFoldDB" id="A0A1M5PAU4"/>
<organism evidence="6 7">
    <name type="scientific">Bradyrhizobium erythrophlei</name>
    <dbReference type="NCBI Taxonomy" id="1437360"/>
    <lineage>
        <taxon>Bacteria</taxon>
        <taxon>Pseudomonadati</taxon>
        <taxon>Pseudomonadota</taxon>
        <taxon>Alphaproteobacteria</taxon>
        <taxon>Hyphomicrobiales</taxon>
        <taxon>Nitrobacteraceae</taxon>
        <taxon>Bradyrhizobium</taxon>
    </lineage>
</organism>
<evidence type="ECO:0000313" key="7">
    <source>
        <dbReference type="Proteomes" id="UP000190675"/>
    </source>
</evidence>
<dbReference type="InterPro" id="IPR011006">
    <property type="entry name" value="CheY-like_superfamily"/>
</dbReference>